<feature type="domain" description="Antirepressor protein ant N-terminal" evidence="1">
    <location>
        <begin position="14"/>
        <end position="125"/>
    </location>
</feature>
<sequence>MSNSTQVAAGRAITVPFHGADLYVVENNGQPYTPMKPIVAAMGLDWGSQFRKVAANESRWGIVNLTIPSAGGEQAMTCLPVRKTAAWLTTIEPGKVKSPQVRARVIQYQNECDDALWHYWNEGIAVNPRALYSVSPGDVLTGEEAEALRLMLTTAVDRLPKHKRAAAMVKGWSKLKAHFHVSYRQIPRSEFTEALSIVARHTAEWDLVDEAPSSGALNEQVARMVRQVEGPNGTPVEVFMPLVNAVLSKCGLRSPVSRAQQEAITTRLDRLGMLFHPMSDQAADLVGILRALRGRCPVAGMQEPGFMEILPAPRRA</sequence>
<name>A0ABY9AKB0_PARCI</name>
<dbReference type="RefSeq" id="WP_011794853.1">
    <property type="nucleotide sequence ID" value="NZ_CP023687.1"/>
</dbReference>
<keyword evidence="3" id="KW-1185">Reference proteome</keyword>
<organism evidence="2 3">
    <name type="scientific">Paracidovorax citrulli</name>
    <name type="common">Acidovorax citrulli</name>
    <dbReference type="NCBI Taxonomy" id="80869"/>
    <lineage>
        <taxon>Bacteria</taxon>
        <taxon>Pseudomonadati</taxon>
        <taxon>Pseudomonadota</taxon>
        <taxon>Betaproteobacteria</taxon>
        <taxon>Burkholderiales</taxon>
        <taxon>Comamonadaceae</taxon>
        <taxon>Paracidovorax</taxon>
    </lineage>
</organism>
<protein>
    <submittedName>
        <fullName evidence="2">Phage antirepressor N-terminal domain-containing protein</fullName>
    </submittedName>
</protein>
<dbReference type="GeneID" id="79793239"/>
<dbReference type="PRINTS" id="PR01994">
    <property type="entry name" value="ANTIREPRESSR"/>
</dbReference>
<evidence type="ECO:0000259" key="1">
    <source>
        <dbReference type="Pfam" id="PF10547"/>
    </source>
</evidence>
<dbReference type="Pfam" id="PF10547">
    <property type="entry name" value="P22_AR_N"/>
    <property type="match status" value="1"/>
</dbReference>
<accession>A0ABY9AKB0</accession>
<dbReference type="InterPro" id="IPR018875">
    <property type="entry name" value="Antirepressor_Ant_N"/>
</dbReference>
<dbReference type="EMBL" id="CP127363">
    <property type="protein sequence ID" value="WIY47356.1"/>
    <property type="molecule type" value="Genomic_DNA"/>
</dbReference>
<gene>
    <name evidence="2" type="ORF">QRO08_16130</name>
</gene>
<evidence type="ECO:0000313" key="3">
    <source>
        <dbReference type="Proteomes" id="UP001242732"/>
    </source>
</evidence>
<reference evidence="2 3" key="1">
    <citation type="submission" date="2023-06" db="EMBL/GenBank/DDBJ databases">
        <authorList>
            <person name="Ham H."/>
            <person name="Park D.S."/>
        </authorList>
    </citation>
    <scope>NUCLEOTIDE SEQUENCE [LARGE SCALE GENOMIC DNA]</scope>
    <source>
        <strain evidence="2 3">KACC 17005</strain>
    </source>
</reference>
<evidence type="ECO:0000313" key="2">
    <source>
        <dbReference type="EMBL" id="WIY47356.1"/>
    </source>
</evidence>
<proteinExistence type="predicted"/>
<dbReference type="Proteomes" id="UP001242732">
    <property type="component" value="Chromosome"/>
</dbReference>